<name>A0ABR7IZX4_9FLAO</name>
<reference evidence="1 2" key="1">
    <citation type="submission" date="2020-08" db="EMBL/GenBank/DDBJ databases">
        <title>Description of novel Flavobacterium F-408 isolate.</title>
        <authorList>
            <person name="Saticioglu I.B."/>
            <person name="Duman M."/>
            <person name="Altun S."/>
        </authorList>
    </citation>
    <scope>NUCLEOTIDE SEQUENCE [LARGE SCALE GENOMIC DNA]</scope>
    <source>
        <strain evidence="1 2">F-408</strain>
    </source>
</reference>
<dbReference type="EMBL" id="JACRUN010000005">
    <property type="protein sequence ID" value="MBC5835067.1"/>
    <property type="molecule type" value="Genomic_DNA"/>
</dbReference>
<evidence type="ECO:0000313" key="2">
    <source>
        <dbReference type="Proteomes" id="UP000605990"/>
    </source>
</evidence>
<sequence>MIPVEECKKILLDNGESFTDEEVKLIRELLYKAAKISVEVNSSKKLNNGKGEKI</sequence>
<protein>
    <submittedName>
        <fullName evidence="1">Uncharacterized protein</fullName>
    </submittedName>
</protein>
<organism evidence="1 2">
    <name type="scientific">Flavobacterium bernardetii</name>
    <dbReference type="NCBI Taxonomy" id="2813823"/>
    <lineage>
        <taxon>Bacteria</taxon>
        <taxon>Pseudomonadati</taxon>
        <taxon>Bacteroidota</taxon>
        <taxon>Flavobacteriia</taxon>
        <taxon>Flavobacteriales</taxon>
        <taxon>Flavobacteriaceae</taxon>
        <taxon>Flavobacterium</taxon>
    </lineage>
</organism>
<accession>A0ABR7IZX4</accession>
<proteinExistence type="predicted"/>
<evidence type="ECO:0000313" key="1">
    <source>
        <dbReference type="EMBL" id="MBC5835067.1"/>
    </source>
</evidence>
<dbReference type="Proteomes" id="UP000605990">
    <property type="component" value="Unassembled WGS sequence"/>
</dbReference>
<gene>
    <name evidence="1" type="ORF">H8R27_09225</name>
</gene>
<keyword evidence="2" id="KW-1185">Reference proteome</keyword>
<dbReference type="RefSeq" id="WP_166129467.1">
    <property type="nucleotide sequence ID" value="NZ_JAANOQ010000006.1"/>
</dbReference>
<comment type="caution">
    <text evidence="1">The sequence shown here is derived from an EMBL/GenBank/DDBJ whole genome shotgun (WGS) entry which is preliminary data.</text>
</comment>